<dbReference type="EMBL" id="CDMZ01003331">
    <property type="protein sequence ID" value="CEM45969.1"/>
    <property type="molecule type" value="Genomic_DNA"/>
</dbReference>
<name>A0A0G4HP56_9ALVE</name>
<reference evidence="2" key="1">
    <citation type="submission" date="2014-11" db="EMBL/GenBank/DDBJ databases">
        <authorList>
            <person name="Otto D Thomas"/>
            <person name="Naeem Raeece"/>
        </authorList>
    </citation>
    <scope>NUCLEOTIDE SEQUENCE</scope>
</reference>
<protein>
    <submittedName>
        <fullName evidence="2">Uncharacterized protein</fullName>
    </submittedName>
</protein>
<evidence type="ECO:0000313" key="2">
    <source>
        <dbReference type="EMBL" id="CEM45969.1"/>
    </source>
</evidence>
<sequence length="155" mass="15760">MGLLGHGGSSFVSSVVSGGPAAAVGQSGLWVLTPSNAQSRMNVRGRAVSGDASEWGTIGRSGRRPAGIDNPSMSLFGPGAIPDLAGTLRRERGSGTALAEAPEEVERQRARESMGGVTDSERSQGRDARGARGHGQGGEGGSVPEEGGPRQPGWR</sequence>
<dbReference type="AlphaFoldDB" id="A0A0G4HP56"/>
<feature type="compositionally biased region" description="Basic and acidic residues" evidence="1">
    <location>
        <begin position="119"/>
        <end position="130"/>
    </location>
</feature>
<dbReference type="VEuPathDB" id="CryptoDB:Cvel_29678"/>
<gene>
    <name evidence="2" type="ORF">Cvel_29678</name>
</gene>
<organism evidence="2">
    <name type="scientific">Chromera velia CCMP2878</name>
    <dbReference type="NCBI Taxonomy" id="1169474"/>
    <lineage>
        <taxon>Eukaryota</taxon>
        <taxon>Sar</taxon>
        <taxon>Alveolata</taxon>
        <taxon>Colpodellida</taxon>
        <taxon>Chromeraceae</taxon>
        <taxon>Chromera</taxon>
    </lineage>
</organism>
<feature type="region of interest" description="Disordered" evidence="1">
    <location>
        <begin position="45"/>
        <end position="155"/>
    </location>
</feature>
<proteinExistence type="predicted"/>
<evidence type="ECO:0000256" key="1">
    <source>
        <dbReference type="SAM" id="MobiDB-lite"/>
    </source>
</evidence>
<accession>A0A0G4HP56</accession>